<sequence>MQLVVDANILVSELLRQRGKELIQNPDLILYVTESVLSETSHELRKRINAIINKNGASEELGEKLLQAAQNLINTKINIIEESVYIYRETEARNRIPRDPKDWSTVALALVMNVPIWTQDCDFLGCGCPTWTTETLLTQLRTQVINA</sequence>
<evidence type="ECO:0000313" key="2">
    <source>
        <dbReference type="EMBL" id="MBE9143512.1"/>
    </source>
</evidence>
<dbReference type="Proteomes" id="UP000640725">
    <property type="component" value="Unassembled WGS sequence"/>
</dbReference>
<proteinExistence type="predicted"/>
<dbReference type="SUPFAM" id="SSF88723">
    <property type="entry name" value="PIN domain-like"/>
    <property type="match status" value="1"/>
</dbReference>
<reference evidence="2 3" key="1">
    <citation type="submission" date="2020-10" db="EMBL/GenBank/DDBJ databases">
        <authorList>
            <person name="Castelo-Branco R."/>
            <person name="Eusebio N."/>
            <person name="Adriana R."/>
            <person name="Vieira A."/>
            <person name="Brugerolle De Fraissinette N."/>
            <person name="Rezende De Castro R."/>
            <person name="Schneider M.P."/>
            <person name="Vasconcelos V."/>
            <person name="Leao P.N."/>
        </authorList>
    </citation>
    <scope>NUCLEOTIDE SEQUENCE [LARGE SCALE GENOMIC DNA]</scope>
    <source>
        <strain evidence="2 3">LEGE 06226</strain>
    </source>
</reference>
<accession>A0ABR9UAQ5</accession>
<name>A0ABR9UAQ5_9CYAN</name>
<organism evidence="2 3">
    <name type="scientific">Planktothrix mougeotii LEGE 06226</name>
    <dbReference type="NCBI Taxonomy" id="1828728"/>
    <lineage>
        <taxon>Bacteria</taxon>
        <taxon>Bacillati</taxon>
        <taxon>Cyanobacteriota</taxon>
        <taxon>Cyanophyceae</taxon>
        <taxon>Oscillatoriophycideae</taxon>
        <taxon>Oscillatoriales</taxon>
        <taxon>Microcoleaceae</taxon>
        <taxon>Planktothrix</taxon>
    </lineage>
</organism>
<evidence type="ECO:0000313" key="3">
    <source>
        <dbReference type="Proteomes" id="UP000640725"/>
    </source>
</evidence>
<dbReference type="InterPro" id="IPR029060">
    <property type="entry name" value="PIN-like_dom_sf"/>
</dbReference>
<keyword evidence="3" id="KW-1185">Reference proteome</keyword>
<evidence type="ECO:0000259" key="1">
    <source>
        <dbReference type="Pfam" id="PF10130"/>
    </source>
</evidence>
<comment type="caution">
    <text evidence="2">The sequence shown here is derived from an EMBL/GenBank/DDBJ whole genome shotgun (WGS) entry which is preliminary data.</text>
</comment>
<protein>
    <submittedName>
        <fullName evidence="2">Nucleotide-binding protein, PIN domain-containing protein</fullName>
    </submittedName>
</protein>
<dbReference type="Pfam" id="PF10130">
    <property type="entry name" value="PIN_2"/>
    <property type="match status" value="1"/>
</dbReference>
<dbReference type="InterPro" id="IPR002716">
    <property type="entry name" value="PIN_dom"/>
</dbReference>
<feature type="domain" description="PIN" evidence="1">
    <location>
        <begin position="4"/>
        <end position="140"/>
    </location>
</feature>
<dbReference type="Gene3D" id="3.40.50.1010">
    <property type="entry name" value="5'-nuclease"/>
    <property type="match status" value="1"/>
</dbReference>
<gene>
    <name evidence="2" type="ORF">IQ236_09770</name>
</gene>
<dbReference type="EMBL" id="JADEWU010000017">
    <property type="protein sequence ID" value="MBE9143512.1"/>
    <property type="molecule type" value="Genomic_DNA"/>
</dbReference>